<feature type="transmembrane region" description="Helical" evidence="1">
    <location>
        <begin position="118"/>
        <end position="139"/>
    </location>
</feature>
<evidence type="ECO:0000313" key="3">
    <source>
        <dbReference type="Proteomes" id="UP000033695"/>
    </source>
</evidence>
<proteinExistence type="predicted"/>
<dbReference type="OrthoDB" id="2313682at2"/>
<dbReference type="EMBL" id="JXBZ01000008">
    <property type="protein sequence ID" value="KJY48826.1"/>
    <property type="molecule type" value="Genomic_DNA"/>
</dbReference>
<dbReference type="Proteomes" id="UP000033695">
    <property type="component" value="Unassembled WGS sequence"/>
</dbReference>
<dbReference type="HOGENOM" id="CLU_141577_0_0_9"/>
<feature type="transmembrane region" description="Helical" evidence="1">
    <location>
        <begin position="7"/>
        <end position="33"/>
    </location>
</feature>
<reference evidence="2 3" key="1">
    <citation type="submission" date="2014-12" db="EMBL/GenBank/DDBJ databases">
        <title>Comparative genomics of the lactic acid bacteria isolated from the honey bee gut.</title>
        <authorList>
            <person name="Ellegaard K.M."/>
            <person name="Tamarit D."/>
            <person name="Javelind E."/>
            <person name="Olofsson T."/>
            <person name="Andersson S.G."/>
            <person name="Vasquez A."/>
        </authorList>
    </citation>
    <scope>NUCLEOTIDE SEQUENCE [LARGE SCALE GENOMIC DNA]</scope>
    <source>
        <strain evidence="2 3">Hon2</strain>
    </source>
</reference>
<evidence type="ECO:0000313" key="2">
    <source>
        <dbReference type="EMBL" id="KJY48826.1"/>
    </source>
</evidence>
<keyword evidence="1" id="KW-0472">Membrane</keyword>
<evidence type="ECO:0000256" key="1">
    <source>
        <dbReference type="SAM" id="Phobius"/>
    </source>
</evidence>
<feature type="transmembrane region" description="Helical" evidence="1">
    <location>
        <begin position="39"/>
        <end position="60"/>
    </location>
</feature>
<dbReference type="AlphaFoldDB" id="A0A0F4KUD7"/>
<dbReference type="PATRIC" id="fig|1218508.4.peg.1225"/>
<keyword evidence="1" id="KW-0812">Transmembrane</keyword>
<name>A0A0F4KUD7_9LACO</name>
<protein>
    <submittedName>
        <fullName evidence="2">Uncharacterized protein</fullName>
    </submittedName>
</protein>
<dbReference type="STRING" id="1218508.JG29_12370"/>
<comment type="caution">
    <text evidence="2">The sequence shown here is derived from an EMBL/GenBank/DDBJ whole genome shotgun (WGS) entry which is preliminary data.</text>
</comment>
<organism evidence="2 3">
    <name type="scientific">Bombilactobacillus mellis</name>
    <dbReference type="NCBI Taxonomy" id="1218508"/>
    <lineage>
        <taxon>Bacteria</taxon>
        <taxon>Bacillati</taxon>
        <taxon>Bacillota</taxon>
        <taxon>Bacilli</taxon>
        <taxon>Lactobacillales</taxon>
        <taxon>Lactobacillaceae</taxon>
        <taxon>Bombilactobacillus</taxon>
    </lineage>
</organism>
<dbReference type="RefSeq" id="WP_045923079.1">
    <property type="nucleotide sequence ID" value="NZ_JBHTHW010000008.1"/>
</dbReference>
<keyword evidence="3" id="KW-1185">Reference proteome</keyword>
<sequence length="154" mass="17670">MSNKKIFIIYTFLFIIPYFLCLSLIGTGYNALINHYNSWWRLGICALIGAILMVAVKSIAHRPISIIAKQTSNPYLRRLINFFNILDYNSSNFYWNFAIDFVLTIIFAKLIHQLFAPYQILGTLAGWIIALLIISLILASNLEYSTLSIDPEQK</sequence>
<feature type="transmembrane region" description="Helical" evidence="1">
    <location>
        <begin position="93"/>
        <end position="112"/>
    </location>
</feature>
<accession>A0A0F4KUD7</accession>
<keyword evidence="1" id="KW-1133">Transmembrane helix</keyword>
<gene>
    <name evidence="2" type="ORF">JG29_12370</name>
</gene>